<dbReference type="OrthoDB" id="9785707at2"/>
<sequence>MLKELMILKNLGVDGSLINYYVNYFSEEERAQLFNGGAFELQFKYNLTNGKHLVVFEDKAKLVATEKMVDNVISRSDAQNIKIISYYDDLYPSNLRFIKNSPLFLHVKGNLNLLKVNHSIACVGTRNPSNNTLQLIGDIIKGLVKEGMVIVSGLAKGIDAISHKECLDNNGRTIAVLAHGLDTIYPKENRTLSERIIEHDGVLVSEYPIGTNIQRSNFVARNRIVSGLSQGLIVFEADEKSGTMHTARYAYSQGKHIFCPYVAKDNQDLSTGIKKLLESGSAIPITNAKDVLNVLFTKVGIESSLIKELQRISYHRNISMEKLINSILEKYIEGEKNNE</sequence>
<evidence type="ECO:0000256" key="1">
    <source>
        <dbReference type="ARBA" id="ARBA00006525"/>
    </source>
</evidence>
<dbReference type="PANTHER" id="PTHR43022:SF1">
    <property type="entry name" value="PROTEIN SMF"/>
    <property type="match status" value="1"/>
</dbReference>
<dbReference type="NCBIfam" id="TIGR00732">
    <property type="entry name" value="dprA"/>
    <property type="match status" value="1"/>
</dbReference>
<evidence type="ECO:0000259" key="2">
    <source>
        <dbReference type="Pfam" id="PF02481"/>
    </source>
</evidence>
<dbReference type="STRING" id="1236973.JCM9157_3656"/>
<organism evidence="3 4">
    <name type="scientific">Halalkalibacter akibai (strain ATCC 43226 / DSM 21942 / CIP 109018 / JCM 9157 / 1139)</name>
    <name type="common">Bacillus akibai</name>
    <dbReference type="NCBI Taxonomy" id="1236973"/>
    <lineage>
        <taxon>Bacteria</taxon>
        <taxon>Bacillati</taxon>
        <taxon>Bacillota</taxon>
        <taxon>Bacilli</taxon>
        <taxon>Bacillales</taxon>
        <taxon>Bacillaceae</taxon>
        <taxon>Halalkalibacter</taxon>
    </lineage>
</organism>
<feature type="domain" description="Smf/DprA SLOG" evidence="2">
    <location>
        <begin position="82"/>
        <end position="294"/>
    </location>
</feature>
<dbReference type="Gene3D" id="3.40.50.450">
    <property type="match status" value="1"/>
</dbReference>
<dbReference type="InterPro" id="IPR057666">
    <property type="entry name" value="DrpA_SLOG"/>
</dbReference>
<proteinExistence type="inferred from homology"/>
<evidence type="ECO:0000313" key="3">
    <source>
        <dbReference type="EMBL" id="GAE36467.1"/>
    </source>
</evidence>
<keyword evidence="4" id="KW-1185">Reference proteome</keyword>
<dbReference type="Pfam" id="PF02481">
    <property type="entry name" value="DNA_processg_A"/>
    <property type="match status" value="1"/>
</dbReference>
<dbReference type="RefSeq" id="WP_052013208.1">
    <property type="nucleotide sequence ID" value="NZ_BAUV01000035.1"/>
</dbReference>
<gene>
    <name evidence="3" type="ORF">JCM9157_3656</name>
</gene>
<dbReference type="SUPFAM" id="SSF102405">
    <property type="entry name" value="MCP/YpsA-like"/>
    <property type="match status" value="1"/>
</dbReference>
<reference evidence="3 4" key="1">
    <citation type="journal article" date="2014" name="Genome Announc.">
        <title>Draft Genome Sequences of Three Alkaliphilic Bacillus Strains, Bacillus wakoensis JCM 9140T, Bacillus akibai JCM 9157T, and Bacillus hemicellulosilyticus JCM 9152T.</title>
        <authorList>
            <person name="Yuki M."/>
            <person name="Oshima K."/>
            <person name="Suda W."/>
            <person name="Oshida Y."/>
            <person name="Kitamura K."/>
            <person name="Iida T."/>
            <person name="Hattori M."/>
            <person name="Ohkuma M."/>
        </authorList>
    </citation>
    <scope>NUCLEOTIDE SEQUENCE [LARGE SCALE GENOMIC DNA]</scope>
    <source>
        <strain evidence="3 4">JCM 9157</strain>
    </source>
</reference>
<dbReference type="eggNOG" id="COG0758">
    <property type="taxonomic scope" value="Bacteria"/>
</dbReference>
<dbReference type="InterPro" id="IPR003488">
    <property type="entry name" value="DprA"/>
</dbReference>
<protein>
    <submittedName>
        <fullName evidence="3">Rossmann fold nucleotide-binding protein Smf</fullName>
    </submittedName>
</protein>
<accession>W4QX56</accession>
<comment type="caution">
    <text evidence="3">The sequence shown here is derived from an EMBL/GenBank/DDBJ whole genome shotgun (WGS) entry which is preliminary data.</text>
</comment>
<evidence type="ECO:0000313" key="4">
    <source>
        <dbReference type="Proteomes" id="UP000018896"/>
    </source>
</evidence>
<name>W4QX56_HALA3</name>
<dbReference type="Proteomes" id="UP000018896">
    <property type="component" value="Unassembled WGS sequence"/>
</dbReference>
<dbReference type="AlphaFoldDB" id="W4QX56"/>
<dbReference type="PANTHER" id="PTHR43022">
    <property type="entry name" value="PROTEIN SMF"/>
    <property type="match status" value="1"/>
</dbReference>
<dbReference type="GO" id="GO:0009294">
    <property type="term" value="P:DNA-mediated transformation"/>
    <property type="evidence" value="ECO:0007669"/>
    <property type="project" value="InterPro"/>
</dbReference>
<comment type="similarity">
    <text evidence="1">Belongs to the DprA/Smf family.</text>
</comment>
<dbReference type="EMBL" id="BAUV01000035">
    <property type="protein sequence ID" value="GAE36467.1"/>
    <property type="molecule type" value="Genomic_DNA"/>
</dbReference>